<protein>
    <submittedName>
        <fullName evidence="1">Uncharacterized protein</fullName>
    </submittedName>
</protein>
<name>A0A0W0F0S6_MONRR</name>
<sequence length="480" mass="53776">MEIGLPFTRCGCALEAPFLSLLPLRRRHKILYWLREGWKEAEEGVRTFERQGNRPTLSIAAVKTLENPAISITRTPTKVHVLSSNQQPRNYQEVLLGALWVPEHVYDVAEDSRRHPTINAQMRQIAPSSRVTPRPFLPRSATVYNPFLRIPLPTHFPSYPCLPAASVNGGNDEFVATVVPEAMEWSLDVNFAALPVGCKVEMARAVTSTKEVSCSYIHSAIVFSDHENSRIAILGFSRSSNGCDFVSHLLFLFYHHDGGGDSTKLTTGYNASGERWRRRDSGIPGSLSLISNANAIIRRHLYPWIAATSHHLLSTKVNHHSRNQWPRNHQLRSLGVSWVADHDYDVDKVSRSRLDIDIDTLATFSSYPRFQPQPAAPEYAEMTFLKHFWSHKSFLASADSSLPRNGSRYHPYLLEPISGPKSSTRIRRTGGSCVSWVAELIPEVSAIPRLLLSVDPPTRKPSLLLPLSYIFLTLSASAAQ</sequence>
<dbReference type="AlphaFoldDB" id="A0A0W0F0S6"/>
<comment type="caution">
    <text evidence="1">The sequence shown here is derived from an EMBL/GenBank/DDBJ whole genome shotgun (WGS) entry which is preliminary data.</text>
</comment>
<reference evidence="1 2" key="1">
    <citation type="submission" date="2015-12" db="EMBL/GenBank/DDBJ databases">
        <title>Draft genome sequence of Moniliophthora roreri, the causal agent of frosty pod rot of cacao.</title>
        <authorList>
            <person name="Aime M.C."/>
            <person name="Diaz-Valderrama J.R."/>
            <person name="Kijpornyongpan T."/>
            <person name="Phillips-Mora W."/>
        </authorList>
    </citation>
    <scope>NUCLEOTIDE SEQUENCE [LARGE SCALE GENOMIC DNA]</scope>
    <source>
        <strain evidence="1 2">MCA 2952</strain>
    </source>
</reference>
<proteinExistence type="predicted"/>
<organism evidence="1 2">
    <name type="scientific">Moniliophthora roreri</name>
    <name type="common">Frosty pod rot fungus</name>
    <name type="synonym">Monilia roreri</name>
    <dbReference type="NCBI Taxonomy" id="221103"/>
    <lineage>
        <taxon>Eukaryota</taxon>
        <taxon>Fungi</taxon>
        <taxon>Dikarya</taxon>
        <taxon>Basidiomycota</taxon>
        <taxon>Agaricomycotina</taxon>
        <taxon>Agaricomycetes</taxon>
        <taxon>Agaricomycetidae</taxon>
        <taxon>Agaricales</taxon>
        <taxon>Marasmiineae</taxon>
        <taxon>Marasmiaceae</taxon>
        <taxon>Moniliophthora</taxon>
    </lineage>
</organism>
<accession>A0A0W0F0S6</accession>
<dbReference type="Proteomes" id="UP000054988">
    <property type="component" value="Unassembled WGS sequence"/>
</dbReference>
<dbReference type="EMBL" id="LATX01002406">
    <property type="protein sequence ID" value="KTB29903.1"/>
    <property type="molecule type" value="Genomic_DNA"/>
</dbReference>
<evidence type="ECO:0000313" key="1">
    <source>
        <dbReference type="EMBL" id="KTB29903.1"/>
    </source>
</evidence>
<gene>
    <name evidence="1" type="ORF">WG66_17509</name>
</gene>
<evidence type="ECO:0000313" key="2">
    <source>
        <dbReference type="Proteomes" id="UP000054988"/>
    </source>
</evidence>